<evidence type="ECO:0000256" key="1">
    <source>
        <dbReference type="SAM" id="MobiDB-lite"/>
    </source>
</evidence>
<evidence type="ECO:0000313" key="3">
    <source>
        <dbReference type="Proteomes" id="UP000006462"/>
    </source>
</evidence>
<evidence type="ECO:0000313" key="2">
    <source>
        <dbReference type="EMBL" id="EFB89837.1"/>
    </source>
</evidence>
<feature type="compositionally biased region" description="Basic residues" evidence="1">
    <location>
        <begin position="19"/>
        <end position="28"/>
    </location>
</feature>
<protein>
    <submittedName>
        <fullName evidence="2">Uncharacterized protein</fullName>
    </submittedName>
</protein>
<proteinExistence type="predicted"/>
<gene>
    <name evidence="2" type="ORF">HMPREF7215_1464</name>
</gene>
<sequence>MYAAGRRACLLRSVVQRDRPHRRARSDHRQKGGQQRGERSGAGFGQNGFGDGVVRRAVEGAQRQDRLQRRQRRVVAPLSSSQPA</sequence>
<keyword evidence="3" id="KW-1185">Reference proteome</keyword>
<accession>A0ABM9ZSI8</accession>
<name>A0ABM9ZSI8_9BACT</name>
<comment type="caution">
    <text evidence="2">The sequence shown here is derived from an EMBL/GenBank/DDBJ whole genome shotgun (WGS) entry which is preliminary data.</text>
</comment>
<dbReference type="Proteomes" id="UP000006462">
    <property type="component" value="Unassembled WGS sequence"/>
</dbReference>
<organism evidence="2 3">
    <name type="scientific">Pyramidobacter piscolens W5455</name>
    <dbReference type="NCBI Taxonomy" id="352165"/>
    <lineage>
        <taxon>Bacteria</taxon>
        <taxon>Thermotogati</taxon>
        <taxon>Synergistota</taxon>
        <taxon>Synergistia</taxon>
        <taxon>Synergistales</taxon>
        <taxon>Dethiosulfovibrionaceae</taxon>
        <taxon>Pyramidobacter</taxon>
    </lineage>
</organism>
<feature type="region of interest" description="Disordered" evidence="1">
    <location>
        <begin position="13"/>
        <end position="84"/>
    </location>
</feature>
<reference evidence="2 3" key="1">
    <citation type="submission" date="2009-12" db="EMBL/GenBank/DDBJ databases">
        <authorList>
            <person name="Shrivastava S."/>
            <person name="Madupu R."/>
            <person name="Durkin A.S."/>
            <person name="Torralba M."/>
            <person name="Methe B."/>
            <person name="Sutton G.G."/>
            <person name="Strausberg R.L."/>
            <person name="Nelson K.E."/>
        </authorList>
    </citation>
    <scope>NUCLEOTIDE SEQUENCE [LARGE SCALE GENOMIC DNA]</scope>
    <source>
        <strain evidence="2 3">W5455</strain>
    </source>
</reference>
<dbReference type="EMBL" id="ADFP01000120">
    <property type="protein sequence ID" value="EFB89837.1"/>
    <property type="molecule type" value="Genomic_DNA"/>
</dbReference>
<feature type="compositionally biased region" description="Basic and acidic residues" evidence="1">
    <location>
        <begin position="53"/>
        <end position="68"/>
    </location>
</feature>
<feature type="compositionally biased region" description="Gly residues" evidence="1">
    <location>
        <begin position="40"/>
        <end position="51"/>
    </location>
</feature>